<dbReference type="EMBL" id="UHIO01000001">
    <property type="protein sequence ID" value="SUP42533.1"/>
    <property type="molecule type" value="Genomic_DNA"/>
</dbReference>
<dbReference type="Proteomes" id="UP000255367">
    <property type="component" value="Unassembled WGS sequence"/>
</dbReference>
<dbReference type="OrthoDB" id="1629789at2"/>
<keyword evidence="2" id="KW-0808">Transferase</keyword>
<name>A0A380NLF3_9FIRM</name>
<protein>
    <submittedName>
        <fullName evidence="2">Pyruvate/oxaloacetate carboxyltransferase</fullName>
    </submittedName>
</protein>
<dbReference type="GO" id="GO:0016740">
    <property type="term" value="F:transferase activity"/>
    <property type="evidence" value="ECO:0007669"/>
    <property type="project" value="UniProtKB-KW"/>
</dbReference>
<reference evidence="2 3" key="1">
    <citation type="submission" date="2018-06" db="EMBL/GenBank/DDBJ databases">
        <authorList>
            <consortium name="Pathogen Informatics"/>
            <person name="Doyle S."/>
        </authorList>
    </citation>
    <scope>NUCLEOTIDE SEQUENCE [LARGE SCALE GENOMIC DNA]</scope>
    <source>
        <strain evidence="2 3">NCTC12020</strain>
    </source>
</reference>
<sequence length="100" mass="10221">MKKYMKLFVMAAIGLSVATGFVFNASAANVNQESVLTGQVVSVVPVGTAVKEGDVLVTVQSLTGPMPAARSTVNGVVTNVSVKNGDQVTRAQVVAVVDGK</sequence>
<evidence type="ECO:0000313" key="3">
    <source>
        <dbReference type="Proteomes" id="UP000255367"/>
    </source>
</evidence>
<evidence type="ECO:0000313" key="2">
    <source>
        <dbReference type="EMBL" id="SUP42533.1"/>
    </source>
</evidence>
<feature type="chain" id="PRO_5016739129" evidence="1">
    <location>
        <begin position="28"/>
        <end position="100"/>
    </location>
</feature>
<accession>A0A380NLF3</accession>
<dbReference type="AlphaFoldDB" id="A0A380NLF3"/>
<dbReference type="InterPro" id="IPR011053">
    <property type="entry name" value="Single_hybrid_motif"/>
</dbReference>
<proteinExistence type="predicted"/>
<organism evidence="2 3">
    <name type="scientific">Veillonella criceti</name>
    <dbReference type="NCBI Taxonomy" id="103891"/>
    <lineage>
        <taxon>Bacteria</taxon>
        <taxon>Bacillati</taxon>
        <taxon>Bacillota</taxon>
        <taxon>Negativicutes</taxon>
        <taxon>Veillonellales</taxon>
        <taxon>Veillonellaceae</taxon>
        <taxon>Veillonella</taxon>
    </lineage>
</organism>
<evidence type="ECO:0000256" key="1">
    <source>
        <dbReference type="SAM" id="SignalP"/>
    </source>
</evidence>
<feature type="signal peptide" evidence="1">
    <location>
        <begin position="1"/>
        <end position="27"/>
    </location>
</feature>
<dbReference type="RefSeq" id="WP_115310095.1">
    <property type="nucleotide sequence ID" value="NZ_UHIO01000001.1"/>
</dbReference>
<keyword evidence="3" id="KW-1185">Reference proteome</keyword>
<gene>
    <name evidence="2" type="ORF">NCTC12020_00885</name>
</gene>
<dbReference type="SUPFAM" id="SSF51230">
    <property type="entry name" value="Single hybrid motif"/>
    <property type="match status" value="1"/>
</dbReference>
<keyword evidence="1" id="KW-0732">Signal</keyword>
<dbReference type="Gene3D" id="2.40.50.100">
    <property type="match status" value="1"/>
</dbReference>
<keyword evidence="2" id="KW-0670">Pyruvate</keyword>